<feature type="compositionally biased region" description="Polar residues" evidence="7">
    <location>
        <begin position="9"/>
        <end position="23"/>
    </location>
</feature>
<feature type="region of interest" description="Disordered" evidence="7">
    <location>
        <begin position="150"/>
        <end position="170"/>
    </location>
</feature>
<comment type="function">
    <text evidence="6">Clathrin is the major protein of the polyhedral coat of coated pits and vesicles.</text>
</comment>
<dbReference type="Pfam" id="PF01086">
    <property type="entry name" value="Clathrin_lg_ch"/>
    <property type="match status" value="1"/>
</dbReference>
<evidence type="ECO:0000256" key="2">
    <source>
        <dbReference type="ARBA" id="ARBA00005263"/>
    </source>
</evidence>
<feature type="region of interest" description="Disordered" evidence="7">
    <location>
        <begin position="77"/>
        <end position="137"/>
    </location>
</feature>
<keyword evidence="5 6" id="KW-0968">Cytoplasmic vesicle</keyword>
<evidence type="ECO:0000256" key="1">
    <source>
        <dbReference type="ARBA" id="ARBA00004180"/>
    </source>
</evidence>
<evidence type="ECO:0000256" key="5">
    <source>
        <dbReference type="ARBA" id="ARBA00023329"/>
    </source>
</evidence>
<dbReference type="GO" id="GO:0006886">
    <property type="term" value="P:intracellular protein transport"/>
    <property type="evidence" value="ECO:0007669"/>
    <property type="project" value="InterPro"/>
</dbReference>
<evidence type="ECO:0000256" key="4">
    <source>
        <dbReference type="ARBA" id="ARBA00023176"/>
    </source>
</evidence>
<comment type="caution">
    <text evidence="8">The sequence shown here is derived from an EMBL/GenBank/DDBJ whole genome shotgun (WGS) entry which is preliminary data.</text>
</comment>
<dbReference type="GO" id="GO:0016192">
    <property type="term" value="P:vesicle-mediated transport"/>
    <property type="evidence" value="ECO:0007669"/>
    <property type="project" value="InterPro"/>
</dbReference>
<reference evidence="8" key="1">
    <citation type="submission" date="2021-02" db="EMBL/GenBank/DDBJ databases">
        <authorList>
            <person name="Nowell W R."/>
        </authorList>
    </citation>
    <scope>NUCLEOTIDE SEQUENCE</scope>
</reference>
<dbReference type="Proteomes" id="UP000663828">
    <property type="component" value="Unassembled WGS sequence"/>
</dbReference>
<dbReference type="AlphaFoldDB" id="A0A815RTJ1"/>
<proteinExistence type="inferred from homology"/>
<keyword evidence="4 6" id="KW-0168">Coated pit</keyword>
<evidence type="ECO:0000313" key="8">
    <source>
        <dbReference type="EMBL" id="CAF1482551.1"/>
    </source>
</evidence>
<evidence type="ECO:0000256" key="6">
    <source>
        <dbReference type="RuleBase" id="RU363137"/>
    </source>
</evidence>
<name>A0A815RTJ1_ADIRI</name>
<keyword evidence="3 6" id="KW-0472">Membrane</keyword>
<dbReference type="GO" id="GO:0030130">
    <property type="term" value="C:clathrin coat of trans-Golgi network vesicle"/>
    <property type="evidence" value="ECO:0007669"/>
    <property type="project" value="InterPro"/>
</dbReference>
<feature type="compositionally biased region" description="Basic and acidic residues" evidence="7">
    <location>
        <begin position="152"/>
        <end position="170"/>
    </location>
</feature>
<feature type="compositionally biased region" description="Polar residues" evidence="7">
    <location>
        <begin position="41"/>
        <end position="63"/>
    </location>
</feature>
<accession>A0A815RTJ1</accession>
<keyword evidence="9" id="KW-1185">Reference proteome</keyword>
<comment type="similarity">
    <text evidence="2 6">Belongs to the clathrin light chain family.</text>
</comment>
<comment type="subcellular location">
    <subcellularLocation>
        <location evidence="1 6">Cytoplasmic vesicle membrane</location>
        <topology evidence="1 6">Peripheral membrane protein</topology>
        <orientation evidence="1 6">Cytoplasmic side</orientation>
    </subcellularLocation>
    <subcellularLocation>
        <location evidence="6">Membrane</location>
        <location evidence="6">Coated pit</location>
        <topology evidence="6">Peripheral membrane protein</topology>
        <orientation evidence="6">Cytoplasmic side</orientation>
    </subcellularLocation>
    <text evidence="6">Cytoplasmic face of coated pits and vesicles.</text>
</comment>
<feature type="region of interest" description="Disordered" evidence="7">
    <location>
        <begin position="1"/>
        <end position="63"/>
    </location>
</feature>
<dbReference type="GO" id="GO:0030132">
    <property type="term" value="C:clathrin coat of coated pit"/>
    <property type="evidence" value="ECO:0007669"/>
    <property type="project" value="InterPro"/>
</dbReference>
<dbReference type="EMBL" id="CAJNOR010004191">
    <property type="protein sequence ID" value="CAF1482551.1"/>
    <property type="molecule type" value="Genomic_DNA"/>
</dbReference>
<gene>
    <name evidence="8" type="ORF">XAT740_LOCUS38615</name>
</gene>
<feature type="compositionally biased region" description="Low complexity" evidence="7">
    <location>
        <begin position="28"/>
        <end position="40"/>
    </location>
</feature>
<protein>
    <recommendedName>
        <fullName evidence="6">Clathrin light chain</fullName>
    </recommendedName>
</protein>
<sequence>MDDFDLLNQPAQQGEGTTNTQNGDFFGSENTNTSNTNQQEDLSWQIENNVTDTTSSQSNAFSDDTLNQLTSTSQTASFNDDTFTNQANTNQLDSFSSVDPSSKTDDFLSNDQTEQQSGTSSLQAQSNYSGVSFTETPSPIEEFNVRRQQQLAEKDAAEKQKTDELRNQAKTDLDRWYQERRMHMEQKLQSMKDEEEAFRTKALQKSDNSSCDWAKVVRLLEFSQGAQPTKNKRDVNRMKSIILQATRHKVARESNSSA</sequence>
<dbReference type="GO" id="GO:0005198">
    <property type="term" value="F:structural molecule activity"/>
    <property type="evidence" value="ECO:0007669"/>
    <property type="project" value="InterPro"/>
</dbReference>
<dbReference type="InterPro" id="IPR000996">
    <property type="entry name" value="Clathrin_L-chain"/>
</dbReference>
<evidence type="ECO:0000313" key="9">
    <source>
        <dbReference type="Proteomes" id="UP000663828"/>
    </source>
</evidence>
<evidence type="ECO:0000256" key="7">
    <source>
        <dbReference type="SAM" id="MobiDB-lite"/>
    </source>
</evidence>
<organism evidence="8 9">
    <name type="scientific">Adineta ricciae</name>
    <name type="common">Rotifer</name>
    <dbReference type="NCBI Taxonomy" id="249248"/>
    <lineage>
        <taxon>Eukaryota</taxon>
        <taxon>Metazoa</taxon>
        <taxon>Spiralia</taxon>
        <taxon>Gnathifera</taxon>
        <taxon>Rotifera</taxon>
        <taxon>Eurotatoria</taxon>
        <taxon>Bdelloidea</taxon>
        <taxon>Adinetida</taxon>
        <taxon>Adinetidae</taxon>
        <taxon>Adineta</taxon>
    </lineage>
</organism>
<evidence type="ECO:0000256" key="3">
    <source>
        <dbReference type="ARBA" id="ARBA00023136"/>
    </source>
</evidence>